<protein>
    <submittedName>
        <fullName evidence="1">Uncharacterized protein</fullName>
    </submittedName>
</protein>
<gene>
    <name evidence="1" type="ORF">CDEST_02075</name>
</gene>
<organism evidence="1 2">
    <name type="scientific">Colletotrichum destructivum</name>
    <dbReference type="NCBI Taxonomy" id="34406"/>
    <lineage>
        <taxon>Eukaryota</taxon>
        <taxon>Fungi</taxon>
        <taxon>Dikarya</taxon>
        <taxon>Ascomycota</taxon>
        <taxon>Pezizomycotina</taxon>
        <taxon>Sordariomycetes</taxon>
        <taxon>Hypocreomycetidae</taxon>
        <taxon>Glomerellales</taxon>
        <taxon>Glomerellaceae</taxon>
        <taxon>Colletotrichum</taxon>
        <taxon>Colletotrichum destructivum species complex</taxon>
    </lineage>
</organism>
<reference evidence="2" key="1">
    <citation type="journal article" date="2023" name="bioRxiv">
        <title>Complete genome of the Medicago anthracnose fungus, Colletotrichum destructivum, reveals a mini-chromosome-like region within a core chromosome.</title>
        <authorList>
            <person name="Lapalu N."/>
            <person name="Simon A."/>
            <person name="Lu A."/>
            <person name="Plaumann P.-L."/>
            <person name="Amselem J."/>
            <person name="Pigne S."/>
            <person name="Auger A."/>
            <person name="Koch C."/>
            <person name="Dallery J.-F."/>
            <person name="O'Connell R.J."/>
        </authorList>
    </citation>
    <scope>NUCLEOTIDE SEQUENCE [LARGE SCALE GENOMIC DNA]</scope>
    <source>
        <strain evidence="2">CBS 520.97</strain>
    </source>
</reference>
<evidence type="ECO:0000313" key="2">
    <source>
        <dbReference type="Proteomes" id="UP001322277"/>
    </source>
</evidence>
<accession>A0AAX4I0X9</accession>
<dbReference type="RefSeq" id="XP_062774285.1">
    <property type="nucleotide sequence ID" value="XM_062918234.1"/>
</dbReference>
<evidence type="ECO:0000313" key="1">
    <source>
        <dbReference type="EMBL" id="WQF77061.1"/>
    </source>
</evidence>
<dbReference type="EMBL" id="CP137305">
    <property type="protein sequence ID" value="WQF77061.1"/>
    <property type="molecule type" value="Genomic_DNA"/>
</dbReference>
<dbReference type="GeneID" id="87938578"/>
<dbReference type="Proteomes" id="UP001322277">
    <property type="component" value="Chromosome 1"/>
</dbReference>
<sequence>MTSVRHRQACITPNHEVDLKWTPHKGFVSGSCPKSCSRAYQEIAQSHCKPTEDMIFSPHNTMIEIYQQMGGHAGGESNAMAKNGTWDTGCGQYSWSITQTDHSSSTISYEPSRPIRTENSSSRIATETVMWYSSLPA</sequence>
<proteinExistence type="predicted"/>
<keyword evidence="2" id="KW-1185">Reference proteome</keyword>
<dbReference type="AlphaFoldDB" id="A0AAX4I0X9"/>
<name>A0AAX4I0X9_9PEZI</name>
<dbReference type="KEGG" id="cdet:87938578"/>